<dbReference type="Proteomes" id="UP001597347">
    <property type="component" value="Unassembled WGS sequence"/>
</dbReference>
<organism evidence="1 2">
    <name type="scientific">Amnibacterium endophyticum</name>
    <dbReference type="NCBI Taxonomy" id="2109337"/>
    <lineage>
        <taxon>Bacteria</taxon>
        <taxon>Bacillati</taxon>
        <taxon>Actinomycetota</taxon>
        <taxon>Actinomycetes</taxon>
        <taxon>Micrococcales</taxon>
        <taxon>Microbacteriaceae</taxon>
        <taxon>Amnibacterium</taxon>
    </lineage>
</organism>
<dbReference type="EMBL" id="JBHUEA010000016">
    <property type="protein sequence ID" value="MFD1722042.1"/>
    <property type="molecule type" value="Genomic_DNA"/>
</dbReference>
<comment type="caution">
    <text evidence="1">The sequence shown here is derived from an EMBL/GenBank/DDBJ whole genome shotgun (WGS) entry which is preliminary data.</text>
</comment>
<accession>A0ABW4LFK3</accession>
<name>A0ABW4LFK3_9MICO</name>
<sequence>RREPAPAPAPRRSAARLPSRRGVLLPVGALAASGAALLLVGTPGAPRPARTAPVRDVQRAALGASTTEGEREGFVRALADGGRADLTGWLERHRRAGDARWEHVGAGTRLLRLALPRRAGRVEVLVVAAERASVSWTLLDAAGGTPVDLRSLVVTPGDVATGTLRYAAGAAPARLLVTAPEQVRWGAAVVAHA</sequence>
<evidence type="ECO:0000313" key="1">
    <source>
        <dbReference type="EMBL" id="MFD1722042.1"/>
    </source>
</evidence>
<keyword evidence="2" id="KW-1185">Reference proteome</keyword>
<reference evidence="2" key="1">
    <citation type="journal article" date="2019" name="Int. J. Syst. Evol. Microbiol.">
        <title>The Global Catalogue of Microorganisms (GCM) 10K type strain sequencing project: providing services to taxonomists for standard genome sequencing and annotation.</title>
        <authorList>
            <consortium name="The Broad Institute Genomics Platform"/>
            <consortium name="The Broad Institute Genome Sequencing Center for Infectious Disease"/>
            <person name="Wu L."/>
            <person name="Ma J."/>
        </authorList>
    </citation>
    <scope>NUCLEOTIDE SEQUENCE [LARGE SCALE GENOMIC DNA]</scope>
    <source>
        <strain evidence="2">CGMCC 1.12471</strain>
    </source>
</reference>
<gene>
    <name evidence="1" type="ORF">ACFSBI_10825</name>
</gene>
<evidence type="ECO:0008006" key="3">
    <source>
        <dbReference type="Google" id="ProtNLM"/>
    </source>
</evidence>
<feature type="non-terminal residue" evidence="1">
    <location>
        <position position="1"/>
    </location>
</feature>
<proteinExistence type="predicted"/>
<dbReference type="RefSeq" id="WP_377934814.1">
    <property type="nucleotide sequence ID" value="NZ_JBHUEA010000016.1"/>
</dbReference>
<protein>
    <recommendedName>
        <fullName evidence="3">Anti-sigma factor</fullName>
    </recommendedName>
</protein>
<evidence type="ECO:0000313" key="2">
    <source>
        <dbReference type="Proteomes" id="UP001597347"/>
    </source>
</evidence>